<evidence type="ECO:0000313" key="1">
    <source>
        <dbReference type="EMBL" id="ACH62054.1"/>
    </source>
</evidence>
<proteinExistence type="predicted"/>
<evidence type="ECO:0000313" key="2">
    <source>
        <dbReference type="Proteomes" id="UP000001849"/>
    </source>
</evidence>
<dbReference type="GeneID" id="6920750"/>
<dbReference type="Proteomes" id="UP000001849">
    <property type="component" value="Segment"/>
</dbReference>
<organism evidence="1 2">
    <name type="scientific">Mycobacterium phage Myrna</name>
    <dbReference type="NCBI Taxonomy" id="546805"/>
    <lineage>
        <taxon>Viruses</taxon>
        <taxon>Duplodnaviria</taxon>
        <taxon>Heunggongvirae</taxon>
        <taxon>Uroviricota</taxon>
        <taxon>Caudoviricetes</taxon>
        <taxon>Ceeclamvirinae</taxon>
        <taxon>Myrnavirus</taxon>
        <taxon>Myrnavirus myrna</taxon>
    </lineage>
</organism>
<keyword evidence="2" id="KW-1185">Reference proteome</keyword>
<gene>
    <name evidence="1" type="primary">46</name>
    <name evidence="1" type="ORF">MYRNA_46</name>
</gene>
<dbReference type="RefSeq" id="YP_002224964.1">
    <property type="nucleotide sequence ID" value="NC_011273.1"/>
</dbReference>
<sequence>MSSYEETLAKLDKTLVKWRVLTPEEVAEQERRDAEHQDEEEKRWPMSQRRPRCLACGAFMPMKTDDYTRCKVCQQSWADLQ</sequence>
<accession>B5LJ57</accession>
<name>B5LJ57_9CAUD</name>
<dbReference type="KEGG" id="vg:6920750"/>
<protein>
    <submittedName>
        <fullName evidence="1">Uncharacterized protein</fullName>
    </submittedName>
</protein>
<dbReference type="EMBL" id="EU826466">
    <property type="protein sequence ID" value="ACH62054.1"/>
    <property type="molecule type" value="Genomic_DNA"/>
</dbReference>
<reference evidence="1 2" key="1">
    <citation type="submission" date="2008-06" db="EMBL/GenBank/DDBJ databases">
        <authorList>
            <person name="Smith A.L."/>
            <person name="Paladin E.C."/>
            <person name="Jacobs-Sera D."/>
            <person name="Hendirx R.W."/>
            <person name="Hatfull G.F."/>
        </authorList>
    </citation>
    <scope>NUCLEOTIDE SEQUENCE [LARGE SCALE GENOMIC DNA]</scope>
</reference>